<dbReference type="Proteomes" id="UP000516046">
    <property type="component" value="Chromosome"/>
</dbReference>
<gene>
    <name evidence="1" type="ORF">H6X83_00805</name>
</gene>
<dbReference type="KEGG" id="caml:H6X83_00805"/>
<dbReference type="EMBL" id="CP060696">
    <property type="protein sequence ID" value="QNO18241.1"/>
    <property type="molecule type" value="Genomic_DNA"/>
</dbReference>
<evidence type="ECO:0000313" key="2">
    <source>
        <dbReference type="Proteomes" id="UP000516046"/>
    </source>
</evidence>
<dbReference type="RefSeq" id="WP_212507306.1">
    <property type="nucleotide sequence ID" value="NZ_CP060696.1"/>
</dbReference>
<sequence length="157" mass="17277">METAVLYCGARRTAYCQELLRNSGFQMAQIHAVGANPVGQLGGLLAKNRLVLLLGPERSGEPTFGGPFFQALHVPMLEGSPQGVLVLHGPDCIGWLIESREQAVALLPDRPEHLSSLLPELWLRLREKFELPQPAVSSPALNYDKLVERAFAQKEQP</sequence>
<organism evidence="1 2">
    <name type="scientific">Caproicibacterium amylolyticum</name>
    <dbReference type="NCBI Taxonomy" id="2766537"/>
    <lineage>
        <taxon>Bacteria</taxon>
        <taxon>Bacillati</taxon>
        <taxon>Bacillota</taxon>
        <taxon>Clostridia</taxon>
        <taxon>Eubacteriales</taxon>
        <taxon>Oscillospiraceae</taxon>
        <taxon>Caproicibacterium</taxon>
    </lineage>
</organism>
<accession>A0A7G9WHS9</accession>
<proteinExistence type="predicted"/>
<evidence type="ECO:0000313" key="1">
    <source>
        <dbReference type="EMBL" id="QNO18241.1"/>
    </source>
</evidence>
<keyword evidence="2" id="KW-1185">Reference proteome</keyword>
<reference evidence="1 2" key="1">
    <citation type="submission" date="2020-08" db="EMBL/GenBank/DDBJ databases">
        <authorList>
            <person name="Ren C."/>
            <person name="Gu Y."/>
            <person name="Xu Y."/>
        </authorList>
    </citation>
    <scope>NUCLEOTIDE SEQUENCE [LARGE SCALE GENOMIC DNA]</scope>
    <source>
        <strain evidence="1 2">LBM18003</strain>
    </source>
</reference>
<name>A0A7G9WHS9_9FIRM</name>
<dbReference type="AlphaFoldDB" id="A0A7G9WHS9"/>
<protein>
    <submittedName>
        <fullName evidence="1">Uncharacterized protein</fullName>
    </submittedName>
</protein>